<comment type="similarity">
    <text evidence="2">Belongs to the RLP family.</text>
</comment>
<dbReference type="Gene3D" id="3.80.10.10">
    <property type="entry name" value="Ribonuclease Inhibitor"/>
    <property type="match status" value="2"/>
</dbReference>
<evidence type="ECO:0000259" key="11">
    <source>
        <dbReference type="Pfam" id="PF23598"/>
    </source>
</evidence>
<gene>
    <name evidence="12" type="ORF">HK100_007004</name>
</gene>
<evidence type="ECO:0000256" key="7">
    <source>
        <dbReference type="ARBA" id="ARBA00022737"/>
    </source>
</evidence>
<dbReference type="InterPro" id="IPR032675">
    <property type="entry name" value="LRR_dom_sf"/>
</dbReference>
<keyword evidence="9" id="KW-0472">Membrane</keyword>
<comment type="caution">
    <text evidence="12">The sequence shown here is derived from an EMBL/GenBank/DDBJ whole genome shotgun (WGS) entry which is preliminary data.</text>
</comment>
<dbReference type="SUPFAM" id="SSF52058">
    <property type="entry name" value="L domain-like"/>
    <property type="match status" value="1"/>
</dbReference>
<dbReference type="InterPro" id="IPR046956">
    <property type="entry name" value="RLP23-like"/>
</dbReference>
<keyword evidence="8" id="KW-1133">Transmembrane helix</keyword>
<dbReference type="AlphaFoldDB" id="A0AAD5T7N7"/>
<proteinExistence type="inferred from homology"/>
<evidence type="ECO:0000313" key="13">
    <source>
        <dbReference type="Proteomes" id="UP001211907"/>
    </source>
</evidence>
<dbReference type="PANTHER" id="PTHR48063:SF112">
    <property type="entry name" value="RECEPTOR LIKE PROTEIN 30-LIKE"/>
    <property type="match status" value="1"/>
</dbReference>
<dbReference type="Proteomes" id="UP001211907">
    <property type="component" value="Unassembled WGS sequence"/>
</dbReference>
<dbReference type="PANTHER" id="PTHR48063">
    <property type="entry name" value="LRR RECEPTOR-LIKE KINASE"/>
    <property type="match status" value="1"/>
</dbReference>
<dbReference type="SMART" id="SM00369">
    <property type="entry name" value="LRR_TYP"/>
    <property type="match status" value="4"/>
</dbReference>
<sequence length="384" mass="42273">MANNVRIATCINDVPQEMLAAIFEWIDPATVAKYRRLNRRCNLCLSSAAFAVANIARFRSAITPRYHKYWLVWPHNLASAYAATYLVHLKTLFINIESLAVFASETLDFAPSNTNSQKQLHLPPSVGLLRSCTHLTLPAAGLSRVIPDEISALSTSLIVLDLSENNLSGCIPDAISALVNLRRLKLNSNNLEGSIPPSLGSLINLRDLYLSKNNLSGSIPIELFQLRSLELLSLYSNSLNGTLPPAISNWSRLKYLALSGNNFSGSIPQELGTLTDLHTLYLGDNQFSGEIPRELSRLVNLVTLHISFCYLSGNIPSEIGNLASLQTLRLGGNPLLMTSIIPQELRHLSCLNDCDVEEIRILAGQFDSDEEDNLSEAQSVGDWF</sequence>
<name>A0AAD5T7N7_9FUNG</name>
<keyword evidence="3" id="KW-1003">Cell membrane</keyword>
<keyword evidence="5" id="KW-0812">Transmembrane</keyword>
<dbReference type="Pfam" id="PF13855">
    <property type="entry name" value="LRR_8"/>
    <property type="match status" value="1"/>
</dbReference>
<organism evidence="12 13">
    <name type="scientific">Physocladia obscura</name>
    <dbReference type="NCBI Taxonomy" id="109957"/>
    <lineage>
        <taxon>Eukaryota</taxon>
        <taxon>Fungi</taxon>
        <taxon>Fungi incertae sedis</taxon>
        <taxon>Chytridiomycota</taxon>
        <taxon>Chytridiomycota incertae sedis</taxon>
        <taxon>Chytridiomycetes</taxon>
        <taxon>Chytridiales</taxon>
        <taxon>Chytriomycetaceae</taxon>
        <taxon>Physocladia</taxon>
    </lineage>
</organism>
<dbReference type="FunFam" id="3.80.10.10:FF:000383">
    <property type="entry name" value="Leucine-rich repeat receptor protein kinase EMS1"/>
    <property type="match status" value="1"/>
</dbReference>
<evidence type="ECO:0000256" key="3">
    <source>
        <dbReference type="ARBA" id="ARBA00022475"/>
    </source>
</evidence>
<keyword evidence="6" id="KW-0732">Signal</keyword>
<dbReference type="Pfam" id="PF00560">
    <property type="entry name" value="LRR_1"/>
    <property type="match status" value="1"/>
</dbReference>
<evidence type="ECO:0000256" key="2">
    <source>
        <dbReference type="ARBA" id="ARBA00009592"/>
    </source>
</evidence>
<keyword evidence="4" id="KW-0433">Leucine-rich repeat</keyword>
<dbReference type="InterPro" id="IPR003591">
    <property type="entry name" value="Leu-rich_rpt_typical-subtyp"/>
</dbReference>
<accession>A0AAD5T7N7</accession>
<dbReference type="InterPro" id="IPR055414">
    <property type="entry name" value="LRR_R13L4/SHOC2-like"/>
</dbReference>
<evidence type="ECO:0000256" key="4">
    <source>
        <dbReference type="ARBA" id="ARBA00022614"/>
    </source>
</evidence>
<reference evidence="12" key="1">
    <citation type="submission" date="2020-05" db="EMBL/GenBank/DDBJ databases">
        <title>Phylogenomic resolution of chytrid fungi.</title>
        <authorList>
            <person name="Stajich J.E."/>
            <person name="Amses K."/>
            <person name="Simmons R."/>
            <person name="Seto K."/>
            <person name="Myers J."/>
            <person name="Bonds A."/>
            <person name="Quandt C.A."/>
            <person name="Barry K."/>
            <person name="Liu P."/>
            <person name="Grigoriev I."/>
            <person name="Longcore J.E."/>
            <person name="James T.Y."/>
        </authorList>
    </citation>
    <scope>NUCLEOTIDE SEQUENCE</scope>
    <source>
        <strain evidence="12">JEL0513</strain>
    </source>
</reference>
<evidence type="ECO:0000256" key="5">
    <source>
        <dbReference type="ARBA" id="ARBA00022692"/>
    </source>
</evidence>
<evidence type="ECO:0000313" key="12">
    <source>
        <dbReference type="EMBL" id="KAJ3131004.1"/>
    </source>
</evidence>
<dbReference type="EMBL" id="JADGJH010000328">
    <property type="protein sequence ID" value="KAJ3131004.1"/>
    <property type="molecule type" value="Genomic_DNA"/>
</dbReference>
<evidence type="ECO:0000256" key="10">
    <source>
        <dbReference type="ARBA" id="ARBA00023180"/>
    </source>
</evidence>
<comment type="subcellular location">
    <subcellularLocation>
        <location evidence="1">Cell membrane</location>
        <topology evidence="1">Single-pass type I membrane protein</topology>
    </subcellularLocation>
</comment>
<evidence type="ECO:0000256" key="9">
    <source>
        <dbReference type="ARBA" id="ARBA00023136"/>
    </source>
</evidence>
<dbReference type="FunFam" id="3.80.10.10:FF:000299">
    <property type="entry name" value="Piriformospora indica-insensitive protein 2"/>
    <property type="match status" value="1"/>
</dbReference>
<keyword evidence="7" id="KW-0677">Repeat</keyword>
<dbReference type="GO" id="GO:0005886">
    <property type="term" value="C:plasma membrane"/>
    <property type="evidence" value="ECO:0007669"/>
    <property type="project" value="UniProtKB-SubCell"/>
</dbReference>
<protein>
    <recommendedName>
        <fullName evidence="11">Disease resistance R13L4/SHOC-2-like LRR domain-containing protein</fullName>
    </recommendedName>
</protein>
<dbReference type="Pfam" id="PF23598">
    <property type="entry name" value="LRR_14"/>
    <property type="match status" value="1"/>
</dbReference>
<evidence type="ECO:0000256" key="1">
    <source>
        <dbReference type="ARBA" id="ARBA00004251"/>
    </source>
</evidence>
<keyword evidence="13" id="KW-1185">Reference proteome</keyword>
<evidence type="ECO:0000256" key="8">
    <source>
        <dbReference type="ARBA" id="ARBA00022989"/>
    </source>
</evidence>
<evidence type="ECO:0000256" key="6">
    <source>
        <dbReference type="ARBA" id="ARBA00022729"/>
    </source>
</evidence>
<keyword evidence="10" id="KW-0325">Glycoprotein</keyword>
<dbReference type="InterPro" id="IPR001611">
    <property type="entry name" value="Leu-rich_rpt"/>
</dbReference>
<feature type="domain" description="Disease resistance R13L4/SHOC-2-like LRR" evidence="11">
    <location>
        <begin position="247"/>
        <end position="354"/>
    </location>
</feature>